<keyword evidence="2" id="KW-1185">Reference proteome</keyword>
<dbReference type="PROSITE" id="PS51257">
    <property type="entry name" value="PROKAR_LIPOPROTEIN"/>
    <property type="match status" value="1"/>
</dbReference>
<accession>A0ABW3FY43</accession>
<evidence type="ECO:0008006" key="3">
    <source>
        <dbReference type="Google" id="ProtNLM"/>
    </source>
</evidence>
<dbReference type="Proteomes" id="UP001597018">
    <property type="component" value="Unassembled WGS sequence"/>
</dbReference>
<name>A0ABW3FY43_9PSEU</name>
<dbReference type="InterPro" id="IPR038468">
    <property type="entry name" value="MmpS_C"/>
</dbReference>
<comment type="caution">
    <text evidence="1">The sequence shown here is derived from an EMBL/GenBank/DDBJ whole genome shotgun (WGS) entry which is preliminary data.</text>
</comment>
<evidence type="ECO:0000313" key="2">
    <source>
        <dbReference type="Proteomes" id="UP001597018"/>
    </source>
</evidence>
<organism evidence="1 2">
    <name type="scientific">Saccharopolyspora rosea</name>
    <dbReference type="NCBI Taxonomy" id="524884"/>
    <lineage>
        <taxon>Bacteria</taxon>
        <taxon>Bacillati</taxon>
        <taxon>Actinomycetota</taxon>
        <taxon>Actinomycetes</taxon>
        <taxon>Pseudonocardiales</taxon>
        <taxon>Pseudonocardiaceae</taxon>
        <taxon>Saccharopolyspora</taxon>
    </lineage>
</organism>
<sequence>MIPKHSVRTAALTAAVAAATTSLGGCGLVSQSWDVRFEVNGPGEAVIGRKFAGEDDRQVIETRRPLPWHEAVSVGFGLNWVDVVDARPGTTCRVEVNGELVEQRAVDAAGRARCRVNLQEDER</sequence>
<evidence type="ECO:0000313" key="1">
    <source>
        <dbReference type="EMBL" id="MFD0922753.1"/>
    </source>
</evidence>
<dbReference type="RefSeq" id="WP_263247564.1">
    <property type="nucleotide sequence ID" value="NZ_BAABLT010000038.1"/>
</dbReference>
<reference evidence="2" key="1">
    <citation type="journal article" date="2019" name="Int. J. Syst. Evol. Microbiol.">
        <title>The Global Catalogue of Microorganisms (GCM) 10K type strain sequencing project: providing services to taxonomists for standard genome sequencing and annotation.</title>
        <authorList>
            <consortium name="The Broad Institute Genomics Platform"/>
            <consortium name="The Broad Institute Genome Sequencing Center for Infectious Disease"/>
            <person name="Wu L."/>
            <person name="Ma J."/>
        </authorList>
    </citation>
    <scope>NUCLEOTIDE SEQUENCE [LARGE SCALE GENOMIC DNA]</scope>
    <source>
        <strain evidence="2">CCUG 56401</strain>
    </source>
</reference>
<dbReference type="EMBL" id="JBHTIW010000024">
    <property type="protein sequence ID" value="MFD0922753.1"/>
    <property type="molecule type" value="Genomic_DNA"/>
</dbReference>
<gene>
    <name evidence="1" type="ORF">ACFQ16_23655</name>
</gene>
<protein>
    <recommendedName>
        <fullName evidence="3">MmpS family membrane protein</fullName>
    </recommendedName>
</protein>
<dbReference type="Gene3D" id="2.60.40.2880">
    <property type="entry name" value="MmpS1-5, C-terminal soluble domain"/>
    <property type="match status" value="1"/>
</dbReference>
<proteinExistence type="predicted"/>